<feature type="transmembrane region" description="Helical" evidence="5">
    <location>
        <begin position="363"/>
        <end position="380"/>
    </location>
</feature>
<evidence type="ECO:0000313" key="7">
    <source>
        <dbReference type="EMBL" id="ODV67417.1"/>
    </source>
</evidence>
<feature type="domain" description="Major facilitator superfamily (MFS) profile" evidence="6">
    <location>
        <begin position="90"/>
        <end position="528"/>
    </location>
</feature>
<protein>
    <submittedName>
        <fullName evidence="7">Multidrug resistance protein 7</fullName>
    </submittedName>
</protein>
<dbReference type="NCBIfam" id="TIGR00880">
    <property type="entry name" value="2_A_01_02"/>
    <property type="match status" value="1"/>
</dbReference>
<organism evidence="7 8">
    <name type="scientific">Hyphopichia burtonii NRRL Y-1933</name>
    <dbReference type="NCBI Taxonomy" id="984485"/>
    <lineage>
        <taxon>Eukaryota</taxon>
        <taxon>Fungi</taxon>
        <taxon>Dikarya</taxon>
        <taxon>Ascomycota</taxon>
        <taxon>Saccharomycotina</taxon>
        <taxon>Pichiomycetes</taxon>
        <taxon>Debaryomycetaceae</taxon>
        <taxon>Hyphopichia</taxon>
    </lineage>
</organism>
<feature type="transmembrane region" description="Helical" evidence="5">
    <location>
        <begin position="210"/>
        <end position="234"/>
    </location>
</feature>
<name>A0A1E4RJG2_9ASCO</name>
<dbReference type="Pfam" id="PF07690">
    <property type="entry name" value="MFS_1"/>
    <property type="match status" value="1"/>
</dbReference>
<feature type="transmembrane region" description="Helical" evidence="5">
    <location>
        <begin position="121"/>
        <end position="144"/>
    </location>
</feature>
<dbReference type="GO" id="GO:0005886">
    <property type="term" value="C:plasma membrane"/>
    <property type="evidence" value="ECO:0007669"/>
    <property type="project" value="UniProtKB-ARBA"/>
</dbReference>
<feature type="transmembrane region" description="Helical" evidence="5">
    <location>
        <begin position="428"/>
        <end position="455"/>
    </location>
</feature>
<keyword evidence="4 5" id="KW-0472">Membrane</keyword>
<dbReference type="Proteomes" id="UP000095085">
    <property type="component" value="Unassembled WGS sequence"/>
</dbReference>
<dbReference type="GO" id="GO:0015244">
    <property type="term" value="F:fluconazole transmembrane transporter activity"/>
    <property type="evidence" value="ECO:0007669"/>
    <property type="project" value="TreeGrafter"/>
</dbReference>
<evidence type="ECO:0000256" key="3">
    <source>
        <dbReference type="ARBA" id="ARBA00022989"/>
    </source>
</evidence>
<dbReference type="FunFam" id="1.20.1250.20:FF:000011">
    <property type="entry name" value="MFS multidrug transporter, putative"/>
    <property type="match status" value="1"/>
</dbReference>
<dbReference type="Gene3D" id="1.20.1250.20">
    <property type="entry name" value="MFS general substrate transporter like domains"/>
    <property type="match status" value="1"/>
</dbReference>
<comment type="subcellular location">
    <subcellularLocation>
        <location evidence="1">Membrane</location>
        <topology evidence="1">Multi-pass membrane protein</topology>
    </subcellularLocation>
</comment>
<dbReference type="OrthoDB" id="3357846at2759"/>
<feature type="transmembrane region" description="Helical" evidence="5">
    <location>
        <begin position="179"/>
        <end position="198"/>
    </location>
</feature>
<feature type="transmembrane region" description="Helical" evidence="5">
    <location>
        <begin position="156"/>
        <end position="173"/>
    </location>
</feature>
<evidence type="ECO:0000256" key="2">
    <source>
        <dbReference type="ARBA" id="ARBA00022692"/>
    </source>
</evidence>
<feature type="transmembrane region" description="Helical" evidence="5">
    <location>
        <begin position="499"/>
        <end position="522"/>
    </location>
</feature>
<gene>
    <name evidence="7" type="ORF">HYPBUDRAFT_108694</name>
</gene>
<feature type="transmembrane region" description="Helical" evidence="5">
    <location>
        <begin position="88"/>
        <end position="109"/>
    </location>
</feature>
<proteinExistence type="predicted"/>
<evidence type="ECO:0000259" key="6">
    <source>
        <dbReference type="PROSITE" id="PS50850"/>
    </source>
</evidence>
<feature type="transmembrane region" description="Helical" evidence="5">
    <location>
        <begin position="246"/>
        <end position="267"/>
    </location>
</feature>
<dbReference type="InterPro" id="IPR020846">
    <property type="entry name" value="MFS_dom"/>
</dbReference>
<keyword evidence="2 5" id="KW-0812">Transmembrane</keyword>
<feature type="transmembrane region" description="Helical" evidence="5">
    <location>
        <begin position="324"/>
        <end position="343"/>
    </location>
</feature>
<sequence length="535" mass="59922">MTAYRFFRDSFWGVLINRLSKHKLAPQKEEYPDYIVPEKYYGNEKIVDDDLKNKEFTTPGEDSQQIIVTWDGDDDPDNPYNWPLHNKIFFMISICFVTISVYMASAIYTPGIEEIMEEFQISQTVATLPLSLFVVGYGLGTNIFSPLSENARYGKTSIYIVTLFIFFLFQIGAAESKNIATLCILRFLGGFFGSPCLATGGASMGDVLHISNLVIGIATWSLAAVCGPSIGPLIGGALINRWNWRAPFWFMAILSGSSFLILGFLLPESYGKTLLYRKAIRLRALTGNENITSEGELELKGRTSREIMLDIIWRPIEVMIFEPVVLLINIYIALVYSIMYVWFEAFPMLYTQVYHFTIVEMGAAFLSICIGIAIGAAFYIPIIRRQFTLPFKAGKPIAPEVFLPMAIVGSILMPCGLIIFAWTSSPKVHWIGSLIGAGIFACGAFLVFQTLFNYLSFSFTRYLASVFASNNLMRSNTAAFFPIIGKFLFGNLSTPNYPVAWGTMILAFISMAMILIPVLFYLNGPKLRARSKYAN</sequence>
<dbReference type="GO" id="GO:1990961">
    <property type="term" value="P:xenobiotic detoxification by transmembrane export across the plasma membrane"/>
    <property type="evidence" value="ECO:0007669"/>
    <property type="project" value="TreeGrafter"/>
</dbReference>
<dbReference type="STRING" id="984485.A0A1E4RJG2"/>
<dbReference type="PANTHER" id="PTHR23502">
    <property type="entry name" value="MAJOR FACILITATOR SUPERFAMILY"/>
    <property type="match status" value="1"/>
</dbReference>
<dbReference type="InterPro" id="IPR001958">
    <property type="entry name" value="Tet-R_TetA/multi-R_MdtG-like"/>
</dbReference>
<reference evidence="8" key="1">
    <citation type="submission" date="2016-05" db="EMBL/GenBank/DDBJ databases">
        <title>Comparative genomics of biotechnologically important yeasts.</title>
        <authorList>
            <consortium name="DOE Joint Genome Institute"/>
            <person name="Riley R."/>
            <person name="Haridas S."/>
            <person name="Wolfe K.H."/>
            <person name="Lopes M.R."/>
            <person name="Hittinger C.T."/>
            <person name="Goker M."/>
            <person name="Salamov A."/>
            <person name="Wisecaver J."/>
            <person name="Long T.M."/>
            <person name="Aerts A.L."/>
            <person name="Barry K."/>
            <person name="Choi C."/>
            <person name="Clum A."/>
            <person name="Coughlan A.Y."/>
            <person name="Deshpande S."/>
            <person name="Douglass A.P."/>
            <person name="Hanson S.J."/>
            <person name="Klenk H.-P."/>
            <person name="Labutti K."/>
            <person name="Lapidus A."/>
            <person name="Lindquist E."/>
            <person name="Lipzen A."/>
            <person name="Meier-Kolthoff J.P."/>
            <person name="Ohm R.A."/>
            <person name="Otillar R.P."/>
            <person name="Pangilinan J."/>
            <person name="Peng Y."/>
            <person name="Rokas A."/>
            <person name="Rosa C.A."/>
            <person name="Scheuner C."/>
            <person name="Sibirny A.A."/>
            <person name="Slot J.C."/>
            <person name="Stielow J.B."/>
            <person name="Sun H."/>
            <person name="Kurtzman C.P."/>
            <person name="Blackwell M."/>
            <person name="Grigoriev I.V."/>
            <person name="Jeffries T.W."/>
        </authorList>
    </citation>
    <scope>NUCLEOTIDE SEQUENCE [LARGE SCALE GENOMIC DNA]</scope>
    <source>
        <strain evidence="8">NRRL Y-1933</strain>
    </source>
</reference>
<dbReference type="SUPFAM" id="SSF103473">
    <property type="entry name" value="MFS general substrate transporter"/>
    <property type="match status" value="1"/>
</dbReference>
<dbReference type="PANTHER" id="PTHR23502:SF23">
    <property type="entry name" value="FLUCONAZOLE RESISTANCE PROTEIN 1"/>
    <property type="match status" value="1"/>
</dbReference>
<dbReference type="EMBL" id="KV454540">
    <property type="protein sequence ID" value="ODV67417.1"/>
    <property type="molecule type" value="Genomic_DNA"/>
</dbReference>
<feature type="transmembrane region" description="Helical" evidence="5">
    <location>
        <begin position="401"/>
        <end position="422"/>
    </location>
</feature>
<dbReference type="CDD" id="cd17323">
    <property type="entry name" value="MFS_Tpo1_MDR_like"/>
    <property type="match status" value="1"/>
</dbReference>
<evidence type="ECO:0000256" key="1">
    <source>
        <dbReference type="ARBA" id="ARBA00004141"/>
    </source>
</evidence>
<dbReference type="InterPro" id="IPR036259">
    <property type="entry name" value="MFS_trans_sf"/>
</dbReference>
<accession>A0A1E4RJG2</accession>
<evidence type="ECO:0000256" key="5">
    <source>
        <dbReference type="SAM" id="Phobius"/>
    </source>
</evidence>
<dbReference type="InterPro" id="IPR011701">
    <property type="entry name" value="MFS"/>
</dbReference>
<dbReference type="RefSeq" id="XP_020076484.1">
    <property type="nucleotide sequence ID" value="XM_020218650.1"/>
</dbReference>
<dbReference type="AlphaFoldDB" id="A0A1E4RJG2"/>
<dbReference type="GO" id="GO:0042910">
    <property type="term" value="F:xenobiotic transmembrane transporter activity"/>
    <property type="evidence" value="ECO:0007669"/>
    <property type="project" value="InterPro"/>
</dbReference>
<dbReference type="PROSITE" id="PS50850">
    <property type="entry name" value="MFS"/>
    <property type="match status" value="1"/>
</dbReference>
<keyword evidence="3 5" id="KW-1133">Transmembrane helix</keyword>
<evidence type="ECO:0000313" key="8">
    <source>
        <dbReference type="Proteomes" id="UP000095085"/>
    </source>
</evidence>
<dbReference type="GeneID" id="30993200"/>
<evidence type="ECO:0000256" key="4">
    <source>
        <dbReference type="ARBA" id="ARBA00023136"/>
    </source>
</evidence>
<keyword evidence="8" id="KW-1185">Reference proteome</keyword>